<dbReference type="InterPro" id="IPR003732">
    <property type="entry name" value="Daa-tRNA_deacyls_DTD"/>
</dbReference>
<evidence type="ECO:0000256" key="4">
    <source>
        <dbReference type="ARBA" id="ARBA00013056"/>
    </source>
</evidence>
<evidence type="ECO:0000256" key="6">
    <source>
        <dbReference type="ARBA" id="ARBA00022555"/>
    </source>
</evidence>
<comment type="catalytic activity">
    <reaction evidence="9">
        <text>glycyl-tRNA(Ala) + H2O = tRNA(Ala) + glycine + H(+)</text>
        <dbReference type="Rhea" id="RHEA:53744"/>
        <dbReference type="Rhea" id="RHEA-COMP:9657"/>
        <dbReference type="Rhea" id="RHEA-COMP:13640"/>
        <dbReference type="ChEBI" id="CHEBI:15377"/>
        <dbReference type="ChEBI" id="CHEBI:15378"/>
        <dbReference type="ChEBI" id="CHEBI:57305"/>
        <dbReference type="ChEBI" id="CHEBI:78442"/>
        <dbReference type="ChEBI" id="CHEBI:78522"/>
        <dbReference type="EC" id="3.1.1.96"/>
    </reaction>
</comment>
<comment type="catalytic activity">
    <reaction evidence="11">
        <text>L-alanyl-tRNA(Thr) + H2O = tRNA(Thr) + L-alanine + H(+)</text>
        <dbReference type="Rhea" id="RHEA:17793"/>
        <dbReference type="Rhea" id="RHEA-COMP:9670"/>
        <dbReference type="Rhea" id="RHEA-COMP:14576"/>
        <dbReference type="ChEBI" id="CHEBI:15377"/>
        <dbReference type="ChEBI" id="CHEBI:15378"/>
        <dbReference type="ChEBI" id="CHEBI:57972"/>
        <dbReference type="ChEBI" id="CHEBI:78442"/>
        <dbReference type="ChEBI" id="CHEBI:78497"/>
    </reaction>
</comment>
<evidence type="ECO:0000256" key="13">
    <source>
        <dbReference type="ARBA" id="ARBA00067528"/>
    </source>
</evidence>
<evidence type="ECO:0000256" key="14">
    <source>
        <dbReference type="ARBA" id="ARBA00077804"/>
    </source>
</evidence>
<accession>A0A6P3VVT6</accession>
<comment type="catalytic activity">
    <reaction evidence="10">
        <text>a D-aminoacyl-tRNA + H2O = a tRNA + a D-alpha-amino acid + H(+)</text>
        <dbReference type="Rhea" id="RHEA:13953"/>
        <dbReference type="Rhea" id="RHEA-COMP:10123"/>
        <dbReference type="Rhea" id="RHEA-COMP:10124"/>
        <dbReference type="ChEBI" id="CHEBI:15377"/>
        <dbReference type="ChEBI" id="CHEBI:15378"/>
        <dbReference type="ChEBI" id="CHEBI:59871"/>
        <dbReference type="ChEBI" id="CHEBI:78442"/>
        <dbReference type="ChEBI" id="CHEBI:79333"/>
        <dbReference type="EC" id="3.1.1.96"/>
    </reaction>
</comment>
<dbReference type="EC" id="3.1.1.96" evidence="4"/>
<dbReference type="InterPro" id="IPR023509">
    <property type="entry name" value="DTD-like_sf"/>
</dbReference>
<dbReference type="Proteomes" id="UP000515152">
    <property type="component" value="Chromosome 14"/>
</dbReference>
<evidence type="ECO:0000256" key="3">
    <source>
        <dbReference type="ARBA" id="ARBA00011738"/>
    </source>
</evidence>
<dbReference type="GO" id="GO:0005737">
    <property type="term" value="C:cytoplasm"/>
    <property type="evidence" value="ECO:0007669"/>
    <property type="project" value="UniProtKB-SubCell"/>
</dbReference>
<dbReference type="FunFam" id="3.50.80.10:FF:000003">
    <property type="entry name" value="probable D-tyrosyl-tRNA(Tyr) deacylase 2"/>
    <property type="match status" value="1"/>
</dbReference>
<evidence type="ECO:0000256" key="9">
    <source>
        <dbReference type="ARBA" id="ARBA00047676"/>
    </source>
</evidence>
<protein>
    <recommendedName>
        <fullName evidence="13">D-aminoacyl-tRNA deacylase 2</fullName>
        <ecNumber evidence="4">3.1.1.96</ecNumber>
    </recommendedName>
    <alternativeName>
        <fullName evidence="15">Animalia-specific tRNA deacylase</fullName>
    </alternativeName>
    <alternativeName>
        <fullName evidence="14">L-alanyl-tRNA deacylase</fullName>
    </alternativeName>
</protein>
<dbReference type="PANTHER" id="PTHR10472">
    <property type="entry name" value="D-TYROSYL-TRNA TYR DEACYLASE"/>
    <property type="match status" value="1"/>
</dbReference>
<keyword evidence="8" id="KW-0694">RNA-binding</keyword>
<comment type="subcellular location">
    <subcellularLocation>
        <location evidence="1">Cytoplasm</location>
    </subcellularLocation>
</comment>
<evidence type="ECO:0000256" key="1">
    <source>
        <dbReference type="ARBA" id="ARBA00004496"/>
    </source>
</evidence>
<evidence type="ECO:0000256" key="15">
    <source>
        <dbReference type="ARBA" id="ARBA00082156"/>
    </source>
</evidence>
<evidence type="ECO:0000313" key="16">
    <source>
        <dbReference type="Proteomes" id="UP000515152"/>
    </source>
</evidence>
<dbReference type="Gene3D" id="3.50.80.10">
    <property type="entry name" value="D-tyrosyl-tRNA(Tyr) deacylase"/>
    <property type="match status" value="1"/>
</dbReference>
<dbReference type="GO" id="GO:0051500">
    <property type="term" value="F:D-tyrosyl-tRNA(Tyr) deacylase activity"/>
    <property type="evidence" value="ECO:0007669"/>
    <property type="project" value="TreeGrafter"/>
</dbReference>
<evidence type="ECO:0000256" key="11">
    <source>
        <dbReference type="ARBA" id="ARBA00050951"/>
    </source>
</evidence>
<keyword evidence="5" id="KW-0963">Cytoplasm</keyword>
<dbReference type="GO" id="GO:0000049">
    <property type="term" value="F:tRNA binding"/>
    <property type="evidence" value="ECO:0007669"/>
    <property type="project" value="UniProtKB-KW"/>
</dbReference>
<evidence type="ECO:0000256" key="12">
    <source>
        <dbReference type="ARBA" id="ARBA00051930"/>
    </source>
</evidence>
<dbReference type="PANTHER" id="PTHR10472:SF1">
    <property type="entry name" value="D-AMINOACYL-TRNA DEACYLASE 2"/>
    <property type="match status" value="1"/>
</dbReference>
<proteinExistence type="inferred from homology"/>
<keyword evidence="6" id="KW-0820">tRNA-binding</keyword>
<comment type="subunit">
    <text evidence="3">Homodimer.</text>
</comment>
<keyword evidence="16" id="KW-1185">Reference proteome</keyword>
<dbReference type="GO" id="GO:0106105">
    <property type="term" value="F:Ala-tRNA(Thr) deacylase activity"/>
    <property type="evidence" value="ECO:0007669"/>
    <property type="project" value="UniProtKB-ARBA"/>
</dbReference>
<gene>
    <name evidence="17" type="primary">dtd2</name>
</gene>
<sequence length="192" mass="21182">MLYAEAVWLQSLDCACKKIGIFIVMTDKTASLQSRTTVQQCLHARLQVKPPDEQSEAEWVEIDRGMVICICFFKGATEDIIPKMVTSLLNIKLCETDSGKYVSVLDLPGSVLIVPQATLGGKAKGKVMQYHGNVGKEEGQQLYAQFVSQCEKEVAASSKCSEAGVMVRHGTYGNRQVLKLDTNGPYTHLMEF</sequence>
<dbReference type="GeneID" id="105899681"/>
<dbReference type="OrthoDB" id="275783at2759"/>
<evidence type="ECO:0000256" key="7">
    <source>
        <dbReference type="ARBA" id="ARBA00022801"/>
    </source>
</evidence>
<evidence type="ECO:0000256" key="2">
    <source>
        <dbReference type="ARBA" id="ARBA00009673"/>
    </source>
</evidence>
<dbReference type="KEGG" id="char:105899681"/>
<comment type="similarity">
    <text evidence="2">Belongs to the DTD family.</text>
</comment>
<reference evidence="17" key="1">
    <citation type="submission" date="2025-08" db="UniProtKB">
        <authorList>
            <consortium name="RefSeq"/>
        </authorList>
    </citation>
    <scope>IDENTIFICATION</scope>
</reference>
<evidence type="ECO:0000256" key="8">
    <source>
        <dbReference type="ARBA" id="ARBA00022884"/>
    </source>
</evidence>
<dbReference type="RefSeq" id="XP_012682350.2">
    <property type="nucleotide sequence ID" value="XM_012826896.3"/>
</dbReference>
<evidence type="ECO:0000313" key="17">
    <source>
        <dbReference type="RefSeq" id="XP_012682350.2"/>
    </source>
</evidence>
<organism evidence="16 17">
    <name type="scientific">Clupea harengus</name>
    <name type="common">Atlantic herring</name>
    <dbReference type="NCBI Taxonomy" id="7950"/>
    <lineage>
        <taxon>Eukaryota</taxon>
        <taxon>Metazoa</taxon>
        <taxon>Chordata</taxon>
        <taxon>Craniata</taxon>
        <taxon>Vertebrata</taxon>
        <taxon>Euteleostomi</taxon>
        <taxon>Actinopterygii</taxon>
        <taxon>Neopterygii</taxon>
        <taxon>Teleostei</taxon>
        <taxon>Clupei</taxon>
        <taxon>Clupeiformes</taxon>
        <taxon>Clupeoidei</taxon>
        <taxon>Clupeidae</taxon>
        <taxon>Clupea</taxon>
    </lineage>
</organism>
<keyword evidence="7" id="KW-0378">Hydrolase</keyword>
<dbReference type="SUPFAM" id="SSF69500">
    <property type="entry name" value="DTD-like"/>
    <property type="match status" value="1"/>
</dbReference>
<dbReference type="CTD" id="112487"/>
<name>A0A6P3VVT6_CLUHA</name>
<dbReference type="AlphaFoldDB" id="A0A6P3VVT6"/>
<comment type="catalytic activity">
    <reaction evidence="12">
        <text>D-tyrosyl-tRNA(Tyr) + H2O = D-tyrosine + tRNA(Tyr)</text>
        <dbReference type="Rhea" id="RHEA:25347"/>
        <dbReference type="Rhea" id="RHEA-COMP:9707"/>
        <dbReference type="Rhea" id="RHEA-COMP:9872"/>
        <dbReference type="ChEBI" id="CHEBI:15377"/>
        <dbReference type="ChEBI" id="CHEBI:58570"/>
        <dbReference type="ChEBI" id="CHEBI:78442"/>
        <dbReference type="ChEBI" id="CHEBI:78723"/>
    </reaction>
</comment>
<dbReference type="Pfam" id="PF02580">
    <property type="entry name" value="Tyr_Deacylase"/>
    <property type="match status" value="1"/>
</dbReference>
<evidence type="ECO:0000256" key="5">
    <source>
        <dbReference type="ARBA" id="ARBA00022490"/>
    </source>
</evidence>
<evidence type="ECO:0000256" key="10">
    <source>
        <dbReference type="ARBA" id="ARBA00048018"/>
    </source>
</evidence>